<evidence type="ECO:0000313" key="4">
    <source>
        <dbReference type="EMBL" id="KAA1015070.1"/>
    </source>
</evidence>
<dbReference type="RefSeq" id="WP_149668598.1">
    <property type="nucleotide sequence ID" value="NZ_VTUZ01000002.1"/>
</dbReference>
<dbReference type="GO" id="GO:0016747">
    <property type="term" value="F:acyltransferase activity, transferring groups other than amino-acyl groups"/>
    <property type="evidence" value="ECO:0007669"/>
    <property type="project" value="InterPro"/>
</dbReference>
<keyword evidence="4" id="KW-0012">Acyltransferase</keyword>
<keyword evidence="4" id="KW-0808">Transferase</keyword>
<feature type="transmembrane region" description="Helical" evidence="2">
    <location>
        <begin position="282"/>
        <end position="302"/>
    </location>
</feature>
<dbReference type="EMBL" id="VTUZ01000002">
    <property type="protein sequence ID" value="KAA1015070.1"/>
    <property type="molecule type" value="Genomic_DNA"/>
</dbReference>
<keyword evidence="5" id="KW-1185">Reference proteome</keyword>
<feature type="transmembrane region" description="Helical" evidence="2">
    <location>
        <begin position="253"/>
        <end position="270"/>
    </location>
</feature>
<sequence length="421" mass="46702">MKMKGALPGVDVLRFLLACYLAIYHTLLEYPAAQAMPWADIFKFGGGATSIFFILSGFILSHVSVEMTSGERKKVSASRFFINRFTNLYPIHIITLMLTVTLMTINFHPFDVELSNLDSAPPIMHTMSTAEVSINAILQILLLQAWNPFYLSFNIPSWSLSTLFFFYLLFPVAAPRLLSVRRKWPLLAAMWVASLLPAVIVVVNGWYGVWAMGMLHTNPLIRLPEFFAGILAYGIFAEHSQQIAGIVARHRRILTGTLAALFIGAAYLFAEGPPFWEVLLHNGAILPVQVAVIFVSASLFQCASPHVVGWTRRLGNASLSIFALQIPLFSGFLKIQKMLGIPYPLLSCVHRLHVCAEAASEVPAHLSAYPVYLVMILVASILFQERIVAPLRSTLRRVLNRPGGAPRPAQMMPTASVPLRE</sequence>
<accession>A0A5B0HIX3</accession>
<reference evidence="4 5" key="1">
    <citation type="submission" date="2019-08" db="EMBL/GenBank/DDBJ databases">
        <title>Paraburkholderia sp. DCY113.</title>
        <authorList>
            <person name="Kang J."/>
        </authorList>
    </citation>
    <scope>NUCLEOTIDE SEQUENCE [LARGE SCALE GENOMIC DNA]</scope>
    <source>
        <strain evidence="4 5">DCY113</strain>
    </source>
</reference>
<dbReference type="AlphaFoldDB" id="A0A5B0HIX3"/>
<dbReference type="Proteomes" id="UP000325273">
    <property type="component" value="Unassembled WGS sequence"/>
</dbReference>
<feature type="transmembrane region" description="Helical" evidence="2">
    <location>
        <begin position="219"/>
        <end position="237"/>
    </location>
</feature>
<dbReference type="PANTHER" id="PTHR23028">
    <property type="entry name" value="ACETYLTRANSFERASE"/>
    <property type="match status" value="1"/>
</dbReference>
<dbReference type="InterPro" id="IPR002656">
    <property type="entry name" value="Acyl_transf_3_dom"/>
</dbReference>
<feature type="region of interest" description="Disordered" evidence="1">
    <location>
        <begin position="402"/>
        <end position="421"/>
    </location>
</feature>
<evidence type="ECO:0000313" key="5">
    <source>
        <dbReference type="Proteomes" id="UP000325273"/>
    </source>
</evidence>
<dbReference type="GO" id="GO:0009103">
    <property type="term" value="P:lipopolysaccharide biosynthetic process"/>
    <property type="evidence" value="ECO:0007669"/>
    <property type="project" value="TreeGrafter"/>
</dbReference>
<keyword evidence="2" id="KW-1133">Transmembrane helix</keyword>
<evidence type="ECO:0000256" key="2">
    <source>
        <dbReference type="SAM" id="Phobius"/>
    </source>
</evidence>
<feature type="transmembrane region" description="Helical" evidence="2">
    <location>
        <begin position="369"/>
        <end position="389"/>
    </location>
</feature>
<evidence type="ECO:0000256" key="1">
    <source>
        <dbReference type="SAM" id="MobiDB-lite"/>
    </source>
</evidence>
<organism evidence="4 5">
    <name type="scientific">Paraburkholderia panacisoli</name>
    <dbReference type="NCBI Taxonomy" id="2603818"/>
    <lineage>
        <taxon>Bacteria</taxon>
        <taxon>Pseudomonadati</taxon>
        <taxon>Pseudomonadota</taxon>
        <taxon>Betaproteobacteria</taxon>
        <taxon>Burkholderiales</taxon>
        <taxon>Burkholderiaceae</taxon>
        <taxon>Paraburkholderia</taxon>
    </lineage>
</organism>
<evidence type="ECO:0000259" key="3">
    <source>
        <dbReference type="Pfam" id="PF01757"/>
    </source>
</evidence>
<dbReference type="PANTHER" id="PTHR23028:SF53">
    <property type="entry name" value="ACYL_TRANSF_3 DOMAIN-CONTAINING PROTEIN"/>
    <property type="match status" value="1"/>
</dbReference>
<gene>
    <name evidence="4" type="ORF">FVF58_03870</name>
</gene>
<proteinExistence type="predicted"/>
<feature type="transmembrane region" description="Helical" evidence="2">
    <location>
        <begin position="155"/>
        <end position="174"/>
    </location>
</feature>
<dbReference type="InterPro" id="IPR050879">
    <property type="entry name" value="Acyltransferase_3"/>
</dbReference>
<feature type="domain" description="Acyltransferase 3" evidence="3">
    <location>
        <begin position="9"/>
        <end position="382"/>
    </location>
</feature>
<dbReference type="Pfam" id="PF01757">
    <property type="entry name" value="Acyl_transf_3"/>
    <property type="match status" value="1"/>
</dbReference>
<name>A0A5B0HIX3_9BURK</name>
<dbReference type="GO" id="GO:0016020">
    <property type="term" value="C:membrane"/>
    <property type="evidence" value="ECO:0007669"/>
    <property type="project" value="TreeGrafter"/>
</dbReference>
<feature type="transmembrane region" description="Helical" evidence="2">
    <location>
        <begin position="12"/>
        <end position="32"/>
    </location>
</feature>
<comment type="caution">
    <text evidence="4">The sequence shown here is derived from an EMBL/GenBank/DDBJ whole genome shotgun (WGS) entry which is preliminary data.</text>
</comment>
<feature type="transmembrane region" description="Helical" evidence="2">
    <location>
        <begin position="86"/>
        <end position="107"/>
    </location>
</feature>
<keyword evidence="2" id="KW-0812">Transmembrane</keyword>
<feature type="transmembrane region" description="Helical" evidence="2">
    <location>
        <begin position="186"/>
        <end position="207"/>
    </location>
</feature>
<feature type="transmembrane region" description="Helical" evidence="2">
    <location>
        <begin position="44"/>
        <end position="65"/>
    </location>
</feature>
<protein>
    <submittedName>
        <fullName evidence="4">Acyltransferase</fullName>
    </submittedName>
</protein>
<keyword evidence="2" id="KW-0472">Membrane</keyword>
<feature type="transmembrane region" description="Helical" evidence="2">
    <location>
        <begin position="314"/>
        <end position="333"/>
    </location>
</feature>